<evidence type="ECO:0000313" key="3">
    <source>
        <dbReference type="EMBL" id="SOD63510.1"/>
    </source>
</evidence>
<keyword evidence="4" id="KW-1185">Reference proteome</keyword>
<dbReference type="InterPro" id="IPR007278">
    <property type="entry name" value="DUF397"/>
</dbReference>
<protein>
    <recommendedName>
        <fullName evidence="2">DUF397 domain-containing protein</fullName>
    </recommendedName>
</protein>
<dbReference type="EMBL" id="OCNE01000011">
    <property type="protein sequence ID" value="SOD63510.1"/>
    <property type="molecule type" value="Genomic_DNA"/>
</dbReference>
<reference evidence="3 4" key="1">
    <citation type="submission" date="2017-09" db="EMBL/GenBank/DDBJ databases">
        <authorList>
            <person name="Ehlers B."/>
            <person name="Leendertz F.H."/>
        </authorList>
    </citation>
    <scope>NUCLEOTIDE SEQUENCE [LARGE SCALE GENOMIC DNA]</scope>
    <source>
        <strain evidence="3 4">CGMCC 4.7095</strain>
    </source>
</reference>
<evidence type="ECO:0000313" key="4">
    <source>
        <dbReference type="Proteomes" id="UP000219072"/>
    </source>
</evidence>
<gene>
    <name evidence="3" type="ORF">SAMN06297387_11157</name>
</gene>
<dbReference type="AlphaFoldDB" id="A0A286DY06"/>
<organism evidence="3 4">
    <name type="scientific">Streptomyces zhaozhouensis</name>
    <dbReference type="NCBI Taxonomy" id="1300267"/>
    <lineage>
        <taxon>Bacteria</taxon>
        <taxon>Bacillati</taxon>
        <taxon>Actinomycetota</taxon>
        <taxon>Actinomycetes</taxon>
        <taxon>Kitasatosporales</taxon>
        <taxon>Streptomycetaceae</taxon>
        <taxon>Streptomyces</taxon>
    </lineage>
</organism>
<sequence>MAIEHGKTRAWTRSSHSAGQGACVEVRSPAGGLLSVRDSKAPAGPRLRFPSGAWSAFVAGMPPSGQRGR</sequence>
<accession>A0A286DY06</accession>
<name>A0A286DY06_9ACTN</name>
<evidence type="ECO:0000256" key="1">
    <source>
        <dbReference type="SAM" id="MobiDB-lite"/>
    </source>
</evidence>
<dbReference type="OrthoDB" id="3482540at2"/>
<dbReference type="Pfam" id="PF04149">
    <property type="entry name" value="DUF397"/>
    <property type="match status" value="1"/>
</dbReference>
<proteinExistence type="predicted"/>
<feature type="region of interest" description="Disordered" evidence="1">
    <location>
        <begin position="1"/>
        <end position="23"/>
    </location>
</feature>
<dbReference type="RefSeq" id="WP_097231984.1">
    <property type="nucleotide sequence ID" value="NZ_OCNE01000011.1"/>
</dbReference>
<evidence type="ECO:0000259" key="2">
    <source>
        <dbReference type="Pfam" id="PF04149"/>
    </source>
</evidence>
<dbReference type="Proteomes" id="UP000219072">
    <property type="component" value="Unassembled WGS sequence"/>
</dbReference>
<feature type="domain" description="DUF397" evidence="2">
    <location>
        <begin position="10"/>
        <end position="60"/>
    </location>
</feature>